<reference evidence="2" key="2">
    <citation type="submission" date="2020-09" db="EMBL/GenBank/DDBJ databases">
        <authorList>
            <person name="Sun Q."/>
            <person name="Kim S."/>
        </authorList>
    </citation>
    <scope>NUCLEOTIDE SEQUENCE</scope>
    <source>
        <strain evidence="2">KCTC 42650</strain>
    </source>
</reference>
<evidence type="ECO:0000256" key="1">
    <source>
        <dbReference type="SAM" id="SignalP"/>
    </source>
</evidence>
<feature type="chain" id="PRO_5035310239" evidence="1">
    <location>
        <begin position="22"/>
        <end position="168"/>
    </location>
</feature>
<dbReference type="EMBL" id="BNCJ01000010">
    <property type="protein sequence ID" value="GHF59113.1"/>
    <property type="molecule type" value="Genomic_DNA"/>
</dbReference>
<dbReference type="AlphaFoldDB" id="A0A8J3GZM0"/>
<proteinExistence type="predicted"/>
<protein>
    <submittedName>
        <fullName evidence="2">Oxidoreductase</fullName>
    </submittedName>
</protein>
<dbReference type="SUPFAM" id="SSF56524">
    <property type="entry name" value="Oxidoreductase molybdopterin-binding domain"/>
    <property type="match status" value="1"/>
</dbReference>
<keyword evidence="3" id="KW-1185">Reference proteome</keyword>
<name>A0A8J3GZM0_9RHOB</name>
<dbReference type="Gene3D" id="3.90.420.10">
    <property type="entry name" value="Oxidoreductase, molybdopterin-binding domain"/>
    <property type="match status" value="1"/>
</dbReference>
<dbReference type="Proteomes" id="UP000626220">
    <property type="component" value="Unassembled WGS sequence"/>
</dbReference>
<feature type="signal peptide" evidence="1">
    <location>
        <begin position="1"/>
        <end position="21"/>
    </location>
</feature>
<dbReference type="InterPro" id="IPR036374">
    <property type="entry name" value="OxRdtase_Mopterin-bd_sf"/>
</dbReference>
<reference evidence="2" key="1">
    <citation type="journal article" date="2014" name="Int. J. Syst. Evol. Microbiol.">
        <title>Complete genome sequence of Corynebacterium casei LMG S-19264T (=DSM 44701T), isolated from a smear-ripened cheese.</title>
        <authorList>
            <consortium name="US DOE Joint Genome Institute (JGI-PGF)"/>
            <person name="Walter F."/>
            <person name="Albersmeier A."/>
            <person name="Kalinowski J."/>
            <person name="Ruckert C."/>
        </authorList>
    </citation>
    <scope>NUCLEOTIDE SEQUENCE</scope>
    <source>
        <strain evidence="2">KCTC 42650</strain>
    </source>
</reference>
<dbReference type="RefSeq" id="WP_189681229.1">
    <property type="nucleotide sequence ID" value="NZ_BNCJ01000010.1"/>
</dbReference>
<organism evidence="2 3">
    <name type="scientific">Seohaeicola zhoushanensis</name>
    <dbReference type="NCBI Taxonomy" id="1569283"/>
    <lineage>
        <taxon>Bacteria</taxon>
        <taxon>Pseudomonadati</taxon>
        <taxon>Pseudomonadota</taxon>
        <taxon>Alphaproteobacteria</taxon>
        <taxon>Rhodobacterales</taxon>
        <taxon>Roseobacteraceae</taxon>
        <taxon>Seohaeicola</taxon>
    </lineage>
</organism>
<evidence type="ECO:0000313" key="2">
    <source>
        <dbReference type="EMBL" id="GHF59113.1"/>
    </source>
</evidence>
<comment type="caution">
    <text evidence="2">The sequence shown here is derived from an EMBL/GenBank/DDBJ whole genome shotgun (WGS) entry which is preliminary data.</text>
</comment>
<sequence length="168" mass="18107">MSAILQSAAIIAIALASPLYAGDLPAPTGEILLTISGQITETNGDGLARFDRAMLETLAPVTIETTTIWTDGKQSFTGVPLARLMEMVGAKGEVAKATAINDYAVDIPSEDWIESGPIVAYLNNGASMSVRDKGPLWVIYPYDSKPAYQTEVIYSRSIWQLDRIEVTP</sequence>
<gene>
    <name evidence="2" type="ORF">GCM10017056_33260</name>
</gene>
<keyword evidence="1" id="KW-0732">Signal</keyword>
<evidence type="ECO:0000313" key="3">
    <source>
        <dbReference type="Proteomes" id="UP000626220"/>
    </source>
</evidence>
<accession>A0A8J3GZM0</accession>